<evidence type="ECO:0000313" key="2">
    <source>
        <dbReference type="EMBL" id="KPQ20177.1"/>
    </source>
</evidence>
<feature type="transmembrane region" description="Helical" evidence="1">
    <location>
        <begin position="162"/>
        <end position="183"/>
    </location>
</feature>
<evidence type="ECO:0000313" key="3">
    <source>
        <dbReference type="Proteomes" id="UP000050421"/>
    </source>
</evidence>
<proteinExistence type="predicted"/>
<feature type="transmembrane region" description="Helical" evidence="1">
    <location>
        <begin position="131"/>
        <end position="150"/>
    </location>
</feature>
<dbReference type="PATRIC" id="fig|1305737.6.peg.488"/>
<protein>
    <submittedName>
        <fullName evidence="2">UbiA prenyltransferase family</fullName>
    </submittedName>
</protein>
<sequence>MFIFKKVLLCLSWLSIDVVIGATAGMYYFAEVLHVQLDWPPYFLLSLAVWCIYNLDHILDSQSQPDLNSPRRQFHHRNRKTLVFILAILTVLGVFGGIWWFGWGKELQLTLGLGVLIGLVRLLVWKLGKGWMKEISIALFYVVGIAWLPYLWANPLDRSDEFFLFFAIYLILALLNLWILSYLDVEEDRQAGFFSATNAFAPDKLRRLIFYVIGILAFASILTLFFLTSFYKIFGWLLLSMILVHHWAFSNQKLDSDQKRLWMEWAFSIPWLLLLF</sequence>
<accession>A0A0P8CBG9</accession>
<keyword evidence="1" id="KW-0812">Transmembrane</keyword>
<feature type="transmembrane region" description="Helical" evidence="1">
    <location>
        <begin position="233"/>
        <end position="250"/>
    </location>
</feature>
<reference evidence="2 3" key="1">
    <citation type="submission" date="2015-09" db="EMBL/GenBank/DDBJ databases">
        <title>Identification and resolution of microdiversity through metagenomic sequencing of parallel consortia.</title>
        <authorList>
            <person name="Nelson W.C."/>
            <person name="Romine M.F."/>
            <person name="Lindemann S.R."/>
        </authorList>
    </citation>
    <scope>NUCLEOTIDE SEQUENCE [LARGE SCALE GENOMIC DNA]</scope>
    <source>
        <strain evidence="2">HL-49</strain>
    </source>
</reference>
<comment type="caution">
    <text evidence="2">The sequence shown here is derived from an EMBL/GenBank/DDBJ whole genome shotgun (WGS) entry which is preliminary data.</text>
</comment>
<evidence type="ECO:0000256" key="1">
    <source>
        <dbReference type="SAM" id="Phobius"/>
    </source>
</evidence>
<feature type="transmembrane region" description="Helical" evidence="1">
    <location>
        <begin position="42"/>
        <end position="60"/>
    </location>
</feature>
<feature type="transmembrane region" description="Helical" evidence="1">
    <location>
        <begin position="7"/>
        <end position="30"/>
    </location>
</feature>
<dbReference type="STRING" id="1305737.GCA_000526355_03382"/>
<keyword evidence="2" id="KW-0808">Transferase</keyword>
<keyword evidence="1" id="KW-0472">Membrane</keyword>
<keyword evidence="1" id="KW-1133">Transmembrane helix</keyword>
<name>A0A0P8CBG9_9BACT</name>
<feature type="transmembrane region" description="Helical" evidence="1">
    <location>
        <begin position="208"/>
        <end position="227"/>
    </location>
</feature>
<dbReference type="GO" id="GO:0016740">
    <property type="term" value="F:transferase activity"/>
    <property type="evidence" value="ECO:0007669"/>
    <property type="project" value="UniProtKB-KW"/>
</dbReference>
<dbReference type="Proteomes" id="UP000050421">
    <property type="component" value="Unassembled WGS sequence"/>
</dbReference>
<organism evidence="2 3">
    <name type="scientific">Algoriphagus marincola HL-49</name>
    <dbReference type="NCBI Taxonomy" id="1305737"/>
    <lineage>
        <taxon>Bacteria</taxon>
        <taxon>Pseudomonadati</taxon>
        <taxon>Bacteroidota</taxon>
        <taxon>Cytophagia</taxon>
        <taxon>Cytophagales</taxon>
        <taxon>Cyclobacteriaceae</taxon>
        <taxon>Algoriphagus</taxon>
    </lineage>
</organism>
<feature type="transmembrane region" description="Helical" evidence="1">
    <location>
        <begin position="107"/>
        <end position="124"/>
    </location>
</feature>
<dbReference type="eggNOG" id="ENOG5032Y8X">
    <property type="taxonomic scope" value="Bacteria"/>
</dbReference>
<dbReference type="AlphaFoldDB" id="A0A0P8CBG9"/>
<gene>
    <name evidence="2" type="ORF">HLUCCX10_00235</name>
</gene>
<feature type="transmembrane region" description="Helical" evidence="1">
    <location>
        <begin position="81"/>
        <end position="101"/>
    </location>
</feature>
<dbReference type="EMBL" id="LJXT01000001">
    <property type="protein sequence ID" value="KPQ20177.1"/>
    <property type="molecule type" value="Genomic_DNA"/>
</dbReference>